<dbReference type="Gene3D" id="3.40.50.720">
    <property type="entry name" value="NAD(P)-binding Rossmann-like Domain"/>
    <property type="match status" value="1"/>
</dbReference>
<dbReference type="eggNOG" id="COG0451">
    <property type="taxonomic scope" value="Bacteria"/>
</dbReference>
<dbReference type="KEGG" id="fte:Fluta_3725"/>
<evidence type="ECO:0000313" key="2">
    <source>
        <dbReference type="EMBL" id="AEA45693.1"/>
    </source>
</evidence>
<accession>F2IFH9</accession>
<reference evidence="2 3" key="1">
    <citation type="journal article" date="2011" name="Stand. Genomic Sci.">
        <title>Complete genome sequence of the gliding freshwater bacterium Fluviicola taffensis type strain (RW262).</title>
        <authorList>
            <person name="Woyke T."/>
            <person name="Chertkov O."/>
            <person name="Lapidus A."/>
            <person name="Nolan M."/>
            <person name="Lucas S."/>
            <person name="Del Rio T.G."/>
            <person name="Tice H."/>
            <person name="Cheng J.F."/>
            <person name="Tapia R."/>
            <person name="Han C."/>
            <person name="Goodwin L."/>
            <person name="Pitluck S."/>
            <person name="Liolios K."/>
            <person name="Pagani I."/>
            <person name="Ivanova N."/>
            <person name="Huntemann M."/>
            <person name="Mavromatis K."/>
            <person name="Mikhailova N."/>
            <person name="Pati A."/>
            <person name="Chen A."/>
            <person name="Palaniappan K."/>
            <person name="Land M."/>
            <person name="Hauser L."/>
            <person name="Brambilla E.M."/>
            <person name="Rohde M."/>
            <person name="Mwirichia R."/>
            <person name="Sikorski J."/>
            <person name="Tindall B.J."/>
            <person name="Goker M."/>
            <person name="Bristow J."/>
            <person name="Eisen J.A."/>
            <person name="Markowitz V."/>
            <person name="Hugenholtz P."/>
            <person name="Klenk H.P."/>
            <person name="Kyrpides N.C."/>
        </authorList>
    </citation>
    <scope>NUCLEOTIDE SEQUENCE [LARGE SCALE GENOMIC DNA]</scope>
    <source>
        <strain evidence="3">DSM 16823 / RW262 / RW262</strain>
    </source>
</reference>
<dbReference type="HOGENOM" id="CLU_496738_0_0_10"/>
<proteinExistence type="predicted"/>
<dbReference type="InterPro" id="IPR036291">
    <property type="entry name" value="NAD(P)-bd_dom_sf"/>
</dbReference>
<gene>
    <name evidence="2" type="ordered locus">Fluta_3725</name>
</gene>
<dbReference type="Proteomes" id="UP000007463">
    <property type="component" value="Chromosome"/>
</dbReference>
<dbReference type="GO" id="GO:0004029">
    <property type="term" value="F:aldehyde dehydrogenase (NAD+) activity"/>
    <property type="evidence" value="ECO:0007669"/>
    <property type="project" value="TreeGrafter"/>
</dbReference>
<sequence>MEQKNLALVTGANGHLGNNLVRLLINKGIPVRASVRNIANKEPFVGLDCEVVQSDITDKQSLIKALQGVETFYAVGAAFKLWAKDPKKEIYDVNIQGTQNIVEAAAEAGVKRIVYVSSIAALNYNQLPTKESNGQNPDRRDMYYNSKNDGEKLAFELAKKHNIELVAVLPAAMIGSESFGSLNVSYNVIDLILKKEIPVDTGITLNWIDVKDVAEGCFLAATKGRNGERYILANEKCTSITDTTKIAQKLLPELKITIPKAVPKPILYLIAWFMELGGKLNGKAPLLSVKDIAMFSGLKQDFDISKARKELGFNPKKPEIAIREAMIYLNNKRIDKKQPLNKLMTLIVFFLVASTTLFGQNSKPKADSTKVFVSIETDPAFWVGTLPNGLGFDANIDFRLAKHPSLRFGILGYSGKWSGEFGKTVLLTKDYTEDNWVTQWNGIGVEAQYQFRFGLQRGGLQPGLRLQWNQFIYNQDNFKKGEANHFVITPQVGFQWFPFKKIGLYVLPWAGVQIPTLGTDKIMINGAERDTRKIMPVVTAHIGWEFKF</sequence>
<dbReference type="InterPro" id="IPR001509">
    <property type="entry name" value="Epimerase_deHydtase"/>
</dbReference>
<dbReference type="SUPFAM" id="SSF51735">
    <property type="entry name" value="NAD(P)-binding Rossmann-fold domains"/>
    <property type="match status" value="1"/>
</dbReference>
<dbReference type="STRING" id="755732.Fluta_3725"/>
<dbReference type="PANTHER" id="PTHR48079:SF6">
    <property type="entry name" value="NAD(P)-BINDING DOMAIN-CONTAINING PROTEIN-RELATED"/>
    <property type="match status" value="1"/>
</dbReference>
<dbReference type="GO" id="GO:0005737">
    <property type="term" value="C:cytoplasm"/>
    <property type="evidence" value="ECO:0007669"/>
    <property type="project" value="TreeGrafter"/>
</dbReference>
<organism evidence="2 3">
    <name type="scientific">Fluviicola taffensis (strain DSM 16823 / NCIMB 13979 / RW262)</name>
    <dbReference type="NCBI Taxonomy" id="755732"/>
    <lineage>
        <taxon>Bacteria</taxon>
        <taxon>Pseudomonadati</taxon>
        <taxon>Bacteroidota</taxon>
        <taxon>Flavobacteriia</taxon>
        <taxon>Flavobacteriales</taxon>
        <taxon>Crocinitomicaceae</taxon>
        <taxon>Fluviicola</taxon>
    </lineage>
</organism>
<dbReference type="AlphaFoldDB" id="F2IFH9"/>
<reference evidence="3" key="2">
    <citation type="submission" date="2011-02" db="EMBL/GenBank/DDBJ databases">
        <title>The complete genome of Fluviicola taffensis DSM 16823.</title>
        <authorList>
            <consortium name="US DOE Joint Genome Institute (JGI-PGF)"/>
            <person name="Lucas S."/>
            <person name="Copeland A."/>
            <person name="Lapidus A."/>
            <person name="Bruce D."/>
            <person name="Goodwin L."/>
            <person name="Pitluck S."/>
            <person name="Kyrpides N."/>
            <person name="Mavromatis K."/>
            <person name="Ivanova N."/>
            <person name="Mikhailova N."/>
            <person name="Pagani I."/>
            <person name="Chertkov O."/>
            <person name="Detter J.C."/>
            <person name="Han C."/>
            <person name="Tapia R."/>
            <person name="Land M."/>
            <person name="Hauser L."/>
            <person name="Markowitz V."/>
            <person name="Cheng J.-F."/>
            <person name="Hugenholtz P."/>
            <person name="Woyke T."/>
            <person name="Wu D."/>
            <person name="Tindall B."/>
            <person name="Pomrenke H.G."/>
            <person name="Brambilla E."/>
            <person name="Klenk H.-P."/>
            <person name="Eisen J.A."/>
        </authorList>
    </citation>
    <scope>NUCLEOTIDE SEQUENCE [LARGE SCALE GENOMIC DNA]</scope>
    <source>
        <strain evidence="3">DSM 16823 / RW262 / RW262</strain>
    </source>
</reference>
<dbReference type="InterPro" id="IPR051783">
    <property type="entry name" value="NAD(P)-dependent_oxidoreduct"/>
</dbReference>
<evidence type="ECO:0000259" key="1">
    <source>
        <dbReference type="Pfam" id="PF01370"/>
    </source>
</evidence>
<dbReference type="RefSeq" id="WP_013688456.1">
    <property type="nucleotide sequence ID" value="NC_015321.1"/>
</dbReference>
<keyword evidence="3" id="KW-1185">Reference proteome</keyword>
<dbReference type="OrthoDB" id="9803111at2"/>
<dbReference type="EMBL" id="CP002542">
    <property type="protein sequence ID" value="AEA45693.1"/>
    <property type="molecule type" value="Genomic_DNA"/>
</dbReference>
<feature type="domain" description="NAD-dependent epimerase/dehydratase" evidence="1">
    <location>
        <begin position="7"/>
        <end position="231"/>
    </location>
</feature>
<dbReference type="PANTHER" id="PTHR48079">
    <property type="entry name" value="PROTEIN YEEZ"/>
    <property type="match status" value="1"/>
</dbReference>
<name>F2IFH9_FLUTR</name>
<evidence type="ECO:0000313" key="3">
    <source>
        <dbReference type="Proteomes" id="UP000007463"/>
    </source>
</evidence>
<protein>
    <recommendedName>
        <fullName evidence="1">NAD-dependent epimerase/dehydratase domain-containing protein</fullName>
    </recommendedName>
</protein>
<dbReference type="Pfam" id="PF01370">
    <property type="entry name" value="Epimerase"/>
    <property type="match status" value="1"/>
</dbReference>